<evidence type="ECO:0000313" key="2">
    <source>
        <dbReference type="EMBL" id="SDL15335.1"/>
    </source>
</evidence>
<dbReference type="AlphaFoldDB" id="A0A1G9HR73"/>
<feature type="transmembrane region" description="Helical" evidence="1">
    <location>
        <begin position="72"/>
        <end position="93"/>
    </location>
</feature>
<evidence type="ECO:0008006" key="4">
    <source>
        <dbReference type="Google" id="ProtNLM"/>
    </source>
</evidence>
<gene>
    <name evidence="2" type="ORF">SAMN04488242_0471</name>
</gene>
<accession>A0A1G9HR73</accession>
<dbReference type="PANTHER" id="PTHR30503:SF3">
    <property type="entry name" value="INNER MEMBRANE PROTEIN YEDI"/>
    <property type="match status" value="1"/>
</dbReference>
<feature type="transmembrane region" description="Helical" evidence="1">
    <location>
        <begin position="284"/>
        <end position="304"/>
    </location>
</feature>
<proteinExistence type="predicted"/>
<evidence type="ECO:0000256" key="1">
    <source>
        <dbReference type="SAM" id="Phobius"/>
    </source>
</evidence>
<dbReference type="RefSeq" id="WP_093248597.1">
    <property type="nucleotide sequence ID" value="NZ_FNGP01000001.1"/>
</dbReference>
<sequence>MAAGLAALLDDIAAIAKMAAASVDDISAAAGRAGAKAAAVVVDDAAVTPKYVQGFTPQRELPMIWKIAQGSLLNKAIIIVLALALSAFLPQLLTPLLMIGGTYLAYEGTEKLWEWVSGHHPEQKAAAIEQGPDHEKKMVTGAIRTDFILSAEIMVISLKEVADEAFWTRAGVLVVVGIAITAIVYGVVGLIVKLDDIGLHMAAKPSESSQRFGALLVKAMPIILKWLSIIGTIAMLWVGGHILLVGFDELGFHAPYGFVHAIEVAVADAVPGVGGALGWLVNTLFSAIMGVIIGAIVVTIIHFLPKRKSHADEALPADAPRPQDSH</sequence>
<dbReference type="OrthoDB" id="9814178at2"/>
<keyword evidence="3" id="KW-1185">Reference proteome</keyword>
<dbReference type="InterPro" id="IPR008526">
    <property type="entry name" value="YedI"/>
</dbReference>
<organism evidence="2 3">
    <name type="scientific">Tessaracoccus oleiagri</name>
    <dbReference type="NCBI Taxonomy" id="686624"/>
    <lineage>
        <taxon>Bacteria</taxon>
        <taxon>Bacillati</taxon>
        <taxon>Actinomycetota</taxon>
        <taxon>Actinomycetes</taxon>
        <taxon>Propionibacteriales</taxon>
        <taxon>Propionibacteriaceae</taxon>
        <taxon>Tessaracoccus</taxon>
    </lineage>
</organism>
<dbReference type="GO" id="GO:0005886">
    <property type="term" value="C:plasma membrane"/>
    <property type="evidence" value="ECO:0007669"/>
    <property type="project" value="TreeGrafter"/>
</dbReference>
<keyword evidence="1" id="KW-0812">Transmembrane</keyword>
<dbReference type="PANTHER" id="PTHR30503">
    <property type="entry name" value="INNER MEMBRANE PROTEIN YEDI"/>
    <property type="match status" value="1"/>
</dbReference>
<reference evidence="2 3" key="1">
    <citation type="submission" date="2016-10" db="EMBL/GenBank/DDBJ databases">
        <authorList>
            <person name="de Groot N.N."/>
        </authorList>
    </citation>
    <scope>NUCLEOTIDE SEQUENCE [LARGE SCALE GENOMIC DNA]</scope>
    <source>
        <strain evidence="2 3">CGMCC 1.9159</strain>
    </source>
</reference>
<feature type="transmembrane region" description="Helical" evidence="1">
    <location>
        <begin position="215"/>
        <end position="238"/>
    </location>
</feature>
<dbReference type="Proteomes" id="UP000199475">
    <property type="component" value="Unassembled WGS sequence"/>
</dbReference>
<dbReference type="EMBL" id="FNGP01000001">
    <property type="protein sequence ID" value="SDL15335.1"/>
    <property type="molecule type" value="Genomic_DNA"/>
</dbReference>
<protein>
    <recommendedName>
        <fullName evidence="4">Inner membrane protein YedI</fullName>
    </recommendedName>
</protein>
<dbReference type="PIRSF" id="PIRSF016660">
    <property type="entry name" value="YedI"/>
    <property type="match status" value="1"/>
</dbReference>
<name>A0A1G9HR73_9ACTN</name>
<dbReference type="Pfam" id="PF05661">
    <property type="entry name" value="DUF808"/>
    <property type="match status" value="1"/>
</dbReference>
<feature type="transmembrane region" description="Helical" evidence="1">
    <location>
        <begin position="170"/>
        <end position="194"/>
    </location>
</feature>
<dbReference type="STRING" id="686624.SAMN04488242_0471"/>
<keyword evidence="1" id="KW-0472">Membrane</keyword>
<keyword evidence="1" id="KW-1133">Transmembrane helix</keyword>
<evidence type="ECO:0000313" key="3">
    <source>
        <dbReference type="Proteomes" id="UP000199475"/>
    </source>
</evidence>